<dbReference type="Proteomes" id="UP000032534">
    <property type="component" value="Unassembled WGS sequence"/>
</dbReference>
<evidence type="ECO:0000256" key="4">
    <source>
        <dbReference type="ARBA" id="ARBA00023251"/>
    </source>
</evidence>
<gene>
    <name evidence="6" type="ORF">QD47_27295</name>
</gene>
<dbReference type="InterPro" id="IPR011004">
    <property type="entry name" value="Trimer_LpxA-like_sf"/>
</dbReference>
<comment type="similarity">
    <text evidence="1">Belongs to the transferase hexapeptide repeat family.</text>
</comment>
<dbReference type="PANTHER" id="PTHR43300:SF11">
    <property type="entry name" value="ACETYLTRANSFERASE RV3034C-RELATED"/>
    <property type="match status" value="1"/>
</dbReference>
<dbReference type="InterPro" id="IPR001451">
    <property type="entry name" value="Hexapep"/>
</dbReference>
<dbReference type="CDD" id="cd03349">
    <property type="entry name" value="LbH_XAT"/>
    <property type="match status" value="1"/>
</dbReference>
<proteinExistence type="inferred from homology"/>
<evidence type="ECO:0000256" key="1">
    <source>
        <dbReference type="ARBA" id="ARBA00007274"/>
    </source>
</evidence>
<dbReference type="SUPFAM" id="SSF51161">
    <property type="entry name" value="Trimeric LpxA-like enzymes"/>
    <property type="match status" value="1"/>
</dbReference>
<dbReference type="GO" id="GO:0046677">
    <property type="term" value="P:response to antibiotic"/>
    <property type="evidence" value="ECO:0007669"/>
    <property type="project" value="UniProtKB-KW"/>
</dbReference>
<reference evidence="6 7" key="1">
    <citation type="submission" date="2014-11" db="EMBL/GenBank/DDBJ databases">
        <title>Draft Genome Sequences of Paenibacillus polymyxa NRRL B-30509 and Paenibacillus terrae NRRL B-30644, Strains from a Poultry Environment that Produce Tridecaptin A and Paenicidins.</title>
        <authorList>
            <person name="van Belkum M.J."/>
            <person name="Lohans C.T."/>
            <person name="Vederas J.C."/>
        </authorList>
    </citation>
    <scope>NUCLEOTIDE SEQUENCE [LARGE SCALE GENOMIC DNA]</scope>
    <source>
        <strain evidence="6 7">NRRL B-30644</strain>
    </source>
</reference>
<evidence type="ECO:0000313" key="7">
    <source>
        <dbReference type="Proteomes" id="UP000032534"/>
    </source>
</evidence>
<name>A0A0D7WTU0_9BACL</name>
<dbReference type="Pfam" id="PF00132">
    <property type="entry name" value="Hexapep"/>
    <property type="match status" value="1"/>
</dbReference>
<evidence type="ECO:0000256" key="2">
    <source>
        <dbReference type="ARBA" id="ARBA00022679"/>
    </source>
</evidence>
<dbReference type="PATRIC" id="fig|159743.3.peg.6078"/>
<organism evidence="6 7">
    <name type="scientific">Paenibacillus terrae</name>
    <dbReference type="NCBI Taxonomy" id="159743"/>
    <lineage>
        <taxon>Bacteria</taxon>
        <taxon>Bacillati</taxon>
        <taxon>Bacillota</taxon>
        <taxon>Bacilli</taxon>
        <taxon>Bacillales</taxon>
        <taxon>Paenibacillaceae</taxon>
        <taxon>Paenibacillus</taxon>
    </lineage>
</organism>
<keyword evidence="5" id="KW-0012">Acyltransferase</keyword>
<keyword evidence="7" id="KW-1185">Reference proteome</keyword>
<protein>
    <submittedName>
        <fullName evidence="6">Chloramphenicol acetyltransferase</fullName>
    </submittedName>
</protein>
<sequence length="212" mass="23439">MSGPDPGSVFPMKNIRSLCFLKNVVVNPHIEIGDYTYYDDQHNPLDFEKNVLYHFDFIGDKLKIGKFCAIATQAKFIMNGANHNTNAFTTFPFGAFGGEWEVGLPNLSGGFKGDTVVGNDVWIGYNATIMPGVHIGDGAIIASNAVVTKDVLPYSIVGGNPAQIIRYRFDEETIELLKTLEWWNWDIQKITECIPVLTSNDTAALKKLSKSS</sequence>
<dbReference type="AlphaFoldDB" id="A0A0D7WTU0"/>
<keyword evidence="2 6" id="KW-0808">Transferase</keyword>
<dbReference type="PROSITE" id="PS00101">
    <property type="entry name" value="HEXAPEP_TRANSFERASES"/>
    <property type="match status" value="1"/>
</dbReference>
<dbReference type="InterPro" id="IPR050179">
    <property type="entry name" value="Trans_hexapeptide_repeat"/>
</dbReference>
<dbReference type="FunFam" id="2.160.10.10:FF:000037">
    <property type="entry name" value="Streptogramin A acetyltransferase"/>
    <property type="match status" value="1"/>
</dbReference>
<evidence type="ECO:0000256" key="5">
    <source>
        <dbReference type="ARBA" id="ARBA00023315"/>
    </source>
</evidence>
<dbReference type="EMBL" id="JTHP01000105">
    <property type="protein sequence ID" value="KJD42596.1"/>
    <property type="molecule type" value="Genomic_DNA"/>
</dbReference>
<dbReference type="Gene3D" id="2.160.10.10">
    <property type="entry name" value="Hexapeptide repeat proteins"/>
    <property type="match status" value="1"/>
</dbReference>
<dbReference type="InterPro" id="IPR018357">
    <property type="entry name" value="Hexapep_transf_CS"/>
</dbReference>
<comment type="caution">
    <text evidence="6">The sequence shown here is derived from an EMBL/GenBank/DDBJ whole genome shotgun (WGS) entry which is preliminary data.</text>
</comment>
<dbReference type="RefSeq" id="WP_044649077.1">
    <property type="nucleotide sequence ID" value="NZ_JTHP01000105.1"/>
</dbReference>
<evidence type="ECO:0000256" key="3">
    <source>
        <dbReference type="ARBA" id="ARBA00022737"/>
    </source>
</evidence>
<keyword evidence="3" id="KW-0677">Repeat</keyword>
<dbReference type="OrthoDB" id="9801697at2"/>
<dbReference type="GO" id="GO:0016746">
    <property type="term" value="F:acyltransferase activity"/>
    <property type="evidence" value="ECO:0007669"/>
    <property type="project" value="UniProtKB-KW"/>
</dbReference>
<keyword evidence="4" id="KW-0046">Antibiotic resistance</keyword>
<dbReference type="PANTHER" id="PTHR43300">
    <property type="entry name" value="ACETYLTRANSFERASE"/>
    <property type="match status" value="1"/>
</dbReference>
<accession>A0A0D7WTU0</accession>
<evidence type="ECO:0000313" key="6">
    <source>
        <dbReference type="EMBL" id="KJD42596.1"/>
    </source>
</evidence>